<proteinExistence type="inferred from homology"/>
<dbReference type="Pfam" id="PF01423">
    <property type="entry name" value="LSM"/>
    <property type="match status" value="1"/>
</dbReference>
<dbReference type="InterPro" id="IPR001163">
    <property type="entry name" value="Sm_dom_euk/arc"/>
</dbReference>
<dbReference type="InterPro" id="IPR023214">
    <property type="entry name" value="HAD_sf"/>
</dbReference>
<dbReference type="InterPro" id="IPR008380">
    <property type="entry name" value="HAD-SF_hydro_IG_5-nucl"/>
</dbReference>
<dbReference type="AlphaFoldDB" id="A0A195FC52"/>
<dbReference type="STRING" id="34720.A0A195FC52"/>
<dbReference type="InterPro" id="IPR036412">
    <property type="entry name" value="HAD-like_sf"/>
</dbReference>
<evidence type="ECO:0000256" key="2">
    <source>
        <dbReference type="ARBA" id="ARBA00022723"/>
    </source>
</evidence>
<gene>
    <name evidence="6" type="ORF">ALC56_07595</name>
</gene>
<dbReference type="Gene3D" id="2.30.30.100">
    <property type="match status" value="1"/>
</dbReference>
<dbReference type="PROSITE" id="PS52002">
    <property type="entry name" value="SM"/>
    <property type="match status" value="1"/>
</dbReference>
<evidence type="ECO:0000256" key="4">
    <source>
        <dbReference type="ARBA" id="ARBA00022842"/>
    </source>
</evidence>
<keyword evidence="7" id="KW-1185">Reference proteome</keyword>
<sequence>MPYDSRREQYFLYNTLSILLKAVEKTRTTVDLRNEATIVGIVENADAYMNIVMKDCVFTDPRGDSFKYDMFFVQARNIRSVHVPMNVMTDKIEIFPGTTMCSISNDRYGYACGNPAKSDMDAFKFTNYDCIGFDLDNTLLRYNVTNLVCMEYEMLARYLVEIRGYNENLLKPLTDDDLDFMQKGLLLDMERGNVLRISPDGVIRRACHGTYLLNMDQIREIYPEQRSEITDTFCRDVMATWNGPLSEKVRSLLDYFDIVTSLVFARIVNTLDEEHGSPLDKYNIWPDILAGLVYISNTISWLKEIKKKSATFLLTGSNADYVSFTASYALGEDWQSLFDIVVCFAKKPGFFINNRPFFNVVNNIETNTASQDLKRGEMYSQGNWNELLEFLARITGKTNQQCLYIGDNLIQDIYVPNAFVRCDTLAVIEEQMSEGMLHHALTHPDEKILNSKLWGSYFCLKDSTINVDSLWGHIIKKHTKLCIPDISLVTQKPLKEPIPCFDKDGKLYRGYYPAIPLTIKQQLNQLSRPAWKDKKRTFKTKYAQQRQQEGLAAVEKILENRNTTKDETTKSEDK</sequence>
<keyword evidence="3" id="KW-0378">Hydrolase</keyword>
<name>A0A195FC52_9HYME</name>
<dbReference type="GO" id="GO:0046872">
    <property type="term" value="F:metal ion binding"/>
    <property type="evidence" value="ECO:0007669"/>
    <property type="project" value="UniProtKB-KW"/>
</dbReference>
<dbReference type="CDD" id="cd01733">
    <property type="entry name" value="LSm10"/>
    <property type="match status" value="1"/>
</dbReference>
<dbReference type="InterPro" id="IPR047575">
    <property type="entry name" value="Sm"/>
</dbReference>
<dbReference type="PANTHER" id="PTHR12103:SF38">
    <property type="entry name" value="5'-NUCLEOTIDASE DOMAIN-CONTAINING PROTEIN 1"/>
    <property type="match status" value="1"/>
</dbReference>
<evidence type="ECO:0000256" key="1">
    <source>
        <dbReference type="ARBA" id="ARBA00009589"/>
    </source>
</evidence>
<keyword evidence="4" id="KW-0460">Magnesium</keyword>
<dbReference type="Gene3D" id="3.40.50.1000">
    <property type="entry name" value="HAD superfamily/HAD-like"/>
    <property type="match status" value="1"/>
</dbReference>
<evidence type="ECO:0000313" key="6">
    <source>
        <dbReference type="EMBL" id="KYN37971.1"/>
    </source>
</evidence>
<feature type="domain" description="Sm" evidence="5">
    <location>
        <begin position="15"/>
        <end position="87"/>
    </location>
</feature>
<protein>
    <submittedName>
        <fullName evidence="6">5'-nucleotidase domain-containing protein 1</fullName>
    </submittedName>
</protein>
<organism evidence="6 7">
    <name type="scientific">Trachymyrmex septentrionalis</name>
    <dbReference type="NCBI Taxonomy" id="34720"/>
    <lineage>
        <taxon>Eukaryota</taxon>
        <taxon>Metazoa</taxon>
        <taxon>Ecdysozoa</taxon>
        <taxon>Arthropoda</taxon>
        <taxon>Hexapoda</taxon>
        <taxon>Insecta</taxon>
        <taxon>Pterygota</taxon>
        <taxon>Neoptera</taxon>
        <taxon>Endopterygota</taxon>
        <taxon>Hymenoptera</taxon>
        <taxon>Apocrita</taxon>
        <taxon>Aculeata</taxon>
        <taxon>Formicoidea</taxon>
        <taxon>Formicidae</taxon>
        <taxon>Myrmicinae</taxon>
        <taxon>Trachymyrmex</taxon>
    </lineage>
</organism>
<dbReference type="GO" id="GO:0003723">
    <property type="term" value="F:RNA binding"/>
    <property type="evidence" value="ECO:0007669"/>
    <property type="project" value="InterPro"/>
</dbReference>
<dbReference type="EMBL" id="KQ981685">
    <property type="protein sequence ID" value="KYN37971.1"/>
    <property type="molecule type" value="Genomic_DNA"/>
</dbReference>
<comment type="similarity">
    <text evidence="1">Belongs to the 5'(3')-deoxyribonucleotidase family.</text>
</comment>
<reference evidence="6 7" key="1">
    <citation type="submission" date="2016-03" db="EMBL/GenBank/DDBJ databases">
        <title>Trachymyrmex septentrionalis WGS genome.</title>
        <authorList>
            <person name="Nygaard S."/>
            <person name="Hu H."/>
            <person name="Boomsma J."/>
            <person name="Zhang G."/>
        </authorList>
    </citation>
    <scope>NUCLEOTIDE SEQUENCE [LARGE SCALE GENOMIC DNA]</scope>
    <source>
        <strain evidence="6">Tsep2-gDNA-1</strain>
        <tissue evidence="6">Whole body</tissue>
    </source>
</reference>
<evidence type="ECO:0000256" key="3">
    <source>
        <dbReference type="ARBA" id="ARBA00022801"/>
    </source>
</evidence>
<dbReference type="PANTHER" id="PTHR12103">
    <property type="entry name" value="5'-NUCLEOTIDASE DOMAIN-CONTAINING"/>
    <property type="match status" value="1"/>
</dbReference>
<dbReference type="Pfam" id="PF05761">
    <property type="entry name" value="5_nucleotid"/>
    <property type="match status" value="1"/>
</dbReference>
<dbReference type="GO" id="GO:0008253">
    <property type="term" value="F:5'-nucleotidase activity"/>
    <property type="evidence" value="ECO:0007669"/>
    <property type="project" value="TreeGrafter"/>
</dbReference>
<evidence type="ECO:0000313" key="7">
    <source>
        <dbReference type="Proteomes" id="UP000078541"/>
    </source>
</evidence>
<dbReference type="SUPFAM" id="SSF56784">
    <property type="entry name" value="HAD-like"/>
    <property type="match status" value="1"/>
</dbReference>
<accession>A0A195FC52</accession>
<dbReference type="SUPFAM" id="SSF50182">
    <property type="entry name" value="Sm-like ribonucleoproteins"/>
    <property type="match status" value="1"/>
</dbReference>
<dbReference type="InterPro" id="IPR010920">
    <property type="entry name" value="LSM_dom_sf"/>
</dbReference>
<dbReference type="SMART" id="SM00651">
    <property type="entry name" value="Sm"/>
    <property type="match status" value="1"/>
</dbReference>
<evidence type="ECO:0000259" key="5">
    <source>
        <dbReference type="PROSITE" id="PS52002"/>
    </source>
</evidence>
<dbReference type="Proteomes" id="UP000078541">
    <property type="component" value="Unassembled WGS sequence"/>
</dbReference>
<keyword evidence="2" id="KW-0479">Metal-binding</keyword>